<proteinExistence type="predicted"/>
<dbReference type="EMBL" id="JACIDU010000003">
    <property type="protein sequence ID" value="MBB4102384.1"/>
    <property type="molecule type" value="Genomic_DNA"/>
</dbReference>
<dbReference type="RefSeq" id="WP_183789896.1">
    <property type="nucleotide sequence ID" value="NZ_JACIDU010000003.1"/>
</dbReference>
<accession>A0A7W6P158</accession>
<comment type="caution">
    <text evidence="1">The sequence shown here is derived from an EMBL/GenBank/DDBJ whole genome shotgun (WGS) entry which is preliminary data.</text>
</comment>
<protein>
    <submittedName>
        <fullName evidence="1">High-affinity K+ transport system ATPase subunit B</fullName>
    </submittedName>
</protein>
<reference evidence="1 2" key="1">
    <citation type="submission" date="2020-08" db="EMBL/GenBank/DDBJ databases">
        <title>Genomic Encyclopedia of Type Strains, Phase IV (KMG-IV): sequencing the most valuable type-strain genomes for metagenomic binning, comparative biology and taxonomic classification.</title>
        <authorList>
            <person name="Goeker M."/>
        </authorList>
    </citation>
    <scope>NUCLEOTIDE SEQUENCE [LARGE SCALE GENOMIC DNA]</scope>
    <source>
        <strain evidence="1 2">DSM 26385</strain>
    </source>
</reference>
<evidence type="ECO:0000313" key="2">
    <source>
        <dbReference type="Proteomes" id="UP000584824"/>
    </source>
</evidence>
<dbReference type="AlphaFoldDB" id="A0A7W6P158"/>
<sequence>MAIETAPEIELDSSHKVQSFLTDAADRFVMSYSTALFQSLLTPVNENTLDPVQQVIALDDAVKKGIVSRAEACRRMGYDIEEIDAERADEEARLLELEPTLSEFLEALRTTTPHTPPWG</sequence>
<name>A0A7W6P158_9HYPH</name>
<dbReference type="Proteomes" id="UP000584824">
    <property type="component" value="Unassembled WGS sequence"/>
</dbReference>
<keyword evidence="2" id="KW-1185">Reference proteome</keyword>
<organism evidence="1 2">
    <name type="scientific">Allorhizobium borbori</name>
    <dbReference type="NCBI Taxonomy" id="485907"/>
    <lineage>
        <taxon>Bacteria</taxon>
        <taxon>Pseudomonadati</taxon>
        <taxon>Pseudomonadota</taxon>
        <taxon>Alphaproteobacteria</taxon>
        <taxon>Hyphomicrobiales</taxon>
        <taxon>Rhizobiaceae</taxon>
        <taxon>Rhizobium/Agrobacterium group</taxon>
        <taxon>Allorhizobium</taxon>
    </lineage>
</organism>
<gene>
    <name evidence="1" type="ORF">GGQ66_000919</name>
</gene>
<evidence type="ECO:0000313" key="1">
    <source>
        <dbReference type="EMBL" id="MBB4102384.1"/>
    </source>
</evidence>